<reference evidence="17 18" key="1">
    <citation type="journal article" date="2016" name="Genome Announc.">
        <title>Complete Genome Sequence of Methylobacterium populi P-1M, Isolated from Pink-Pigmented Household Biofilm.</title>
        <authorList>
            <person name="Morohoshi T."/>
            <person name="Ikeda T."/>
        </authorList>
    </citation>
    <scope>NUCLEOTIDE SEQUENCE [LARGE SCALE GENOMIC DNA]</scope>
    <source>
        <strain evidence="17 18">P-1M</strain>
    </source>
</reference>
<dbReference type="RefSeq" id="WP_096487450.1">
    <property type="nucleotide sequence ID" value="NZ_AP014809.1"/>
</dbReference>
<comment type="subcellular location">
    <subcellularLocation>
        <location evidence="1">Cell inner membrane</location>
        <topology evidence="1">Single-pass type II membrane protein</topology>
        <orientation evidence="1">Periplasmic side</orientation>
    </subcellularLocation>
</comment>
<keyword evidence="5 15" id="KW-0812">Transmembrane</keyword>
<evidence type="ECO:0000313" key="18">
    <source>
        <dbReference type="Proteomes" id="UP000218288"/>
    </source>
</evidence>
<dbReference type="Gene3D" id="3.10.50.40">
    <property type="match status" value="1"/>
</dbReference>
<evidence type="ECO:0000256" key="4">
    <source>
        <dbReference type="ARBA" id="ARBA00022519"/>
    </source>
</evidence>
<dbReference type="Gene3D" id="1.10.4030.10">
    <property type="entry name" value="Porin chaperone SurA, peptide-binding domain"/>
    <property type="match status" value="1"/>
</dbReference>
<dbReference type="PANTHER" id="PTHR47529:SF1">
    <property type="entry name" value="PERIPLASMIC CHAPERONE PPID"/>
    <property type="match status" value="1"/>
</dbReference>
<evidence type="ECO:0000256" key="12">
    <source>
        <dbReference type="ARBA" id="ARBA00040743"/>
    </source>
</evidence>
<accession>A0A161J7K7</accession>
<dbReference type="Pfam" id="PF13624">
    <property type="entry name" value="SurA_N_3"/>
    <property type="match status" value="1"/>
</dbReference>
<evidence type="ECO:0000256" key="14">
    <source>
        <dbReference type="PROSITE-ProRule" id="PRU00278"/>
    </source>
</evidence>
<dbReference type="InterPro" id="IPR000297">
    <property type="entry name" value="PPIase_PpiC"/>
</dbReference>
<keyword evidence="4" id="KW-0997">Cell inner membrane</keyword>
<keyword evidence="3" id="KW-1003">Cell membrane</keyword>
<evidence type="ECO:0000259" key="16">
    <source>
        <dbReference type="PROSITE" id="PS50198"/>
    </source>
</evidence>
<gene>
    <name evidence="17" type="ORF">MPPM_5167</name>
</gene>
<dbReference type="InterPro" id="IPR027304">
    <property type="entry name" value="Trigger_fact/SurA_dom_sf"/>
</dbReference>
<evidence type="ECO:0000256" key="11">
    <source>
        <dbReference type="ARBA" id="ARBA00038408"/>
    </source>
</evidence>
<dbReference type="EMBL" id="AP014809">
    <property type="protein sequence ID" value="BAU93772.1"/>
    <property type="molecule type" value="Genomic_DNA"/>
</dbReference>
<keyword evidence="7 15" id="KW-0472">Membrane</keyword>
<evidence type="ECO:0000256" key="7">
    <source>
        <dbReference type="ARBA" id="ARBA00023136"/>
    </source>
</evidence>
<sequence length="634" mass="68738">MLQSIRSASQHWLGKVVLTVIFTFLIAGVAIFGVEEFFRGGSSTTVATVGKTPISAEEVRTAYQNQLQRYQSQLKRTLTPDQARAMGLERQVLAQLITEAALDQKTHDLGLAVSDAAVLRAIQDEPSFKNANGSFDRVLFFQTLQRAGLNEAMFVREQRSVIARLQLADAIVADPPVPQAMRDAVHRYSTERRDAAVLTLAPSAAGEIPAPTDDELKVYYDNNKSSFRAPEYRSLNLLVLDPAALAKPDEVSEEEARKVYDANQSRFGQAERRTIQQISFPDEAAAREARAKIESGETPFEAVAAERGLDPKQLDLGTLTKAELFDPAVGNAAFALEQGKVSEPVKGRFGTVLLRVTAIQPGTVKPFDEVKDEIRREIALRRVRDGGFDKVQDAIEDARSAAKPLAEIAKDQGLTLLSIPAVDGQGNDPSGQPVAGIPDKETTLPAAFRADVGNDTEVLRTKTGGAIWYDVVKIDPSHEKPLVEVRDEAVKGWTRAEIEKRLVAKSKELAERLDKGEAIETVAQEAGLPLKTVTEIARNQNKDDLSSDIVERIFTTPVGKAASAPAGEGRAVFKVTAATVPAFVPGTPSDGQLVNSLRTALADDLLGEFIAEVQKNAGVNVNQTALRRALGGEY</sequence>
<evidence type="ECO:0000256" key="3">
    <source>
        <dbReference type="ARBA" id="ARBA00022475"/>
    </source>
</evidence>
<evidence type="ECO:0000256" key="10">
    <source>
        <dbReference type="ARBA" id="ARBA00031484"/>
    </source>
</evidence>
<evidence type="ECO:0000256" key="15">
    <source>
        <dbReference type="SAM" id="Phobius"/>
    </source>
</evidence>
<evidence type="ECO:0000256" key="9">
    <source>
        <dbReference type="ARBA" id="ARBA00030642"/>
    </source>
</evidence>
<dbReference type="SUPFAM" id="SSF109998">
    <property type="entry name" value="Triger factor/SurA peptide-binding domain-like"/>
    <property type="match status" value="1"/>
</dbReference>
<proteinExistence type="inferred from homology"/>
<organism evidence="17 18">
    <name type="scientific">Methylorubrum populi</name>
    <dbReference type="NCBI Taxonomy" id="223967"/>
    <lineage>
        <taxon>Bacteria</taxon>
        <taxon>Pseudomonadati</taxon>
        <taxon>Pseudomonadota</taxon>
        <taxon>Alphaproteobacteria</taxon>
        <taxon>Hyphomicrobiales</taxon>
        <taxon>Methylobacteriaceae</taxon>
        <taxon>Methylorubrum</taxon>
    </lineage>
</organism>
<evidence type="ECO:0000256" key="2">
    <source>
        <dbReference type="ARBA" id="ARBA00018370"/>
    </source>
</evidence>
<dbReference type="Proteomes" id="UP000218288">
    <property type="component" value="Chromosome"/>
</dbReference>
<dbReference type="GO" id="GO:0005886">
    <property type="term" value="C:plasma membrane"/>
    <property type="evidence" value="ECO:0007669"/>
    <property type="project" value="UniProtKB-SubCell"/>
</dbReference>
<protein>
    <recommendedName>
        <fullName evidence="2">Parvulin-like PPIase</fullName>
    </recommendedName>
    <alternativeName>
        <fullName evidence="9">Peptidyl-prolyl cis-trans isomerase plp</fullName>
    </alternativeName>
    <alternativeName>
        <fullName evidence="12">Periplasmic chaperone PpiD</fullName>
    </alternativeName>
    <alternativeName>
        <fullName evidence="13">Periplasmic folding chaperone</fullName>
    </alternativeName>
    <alternativeName>
        <fullName evidence="10">Rotamase plp</fullName>
    </alternativeName>
</protein>
<feature type="transmembrane region" description="Helical" evidence="15">
    <location>
        <begin position="12"/>
        <end position="34"/>
    </location>
</feature>
<evidence type="ECO:0000256" key="8">
    <source>
        <dbReference type="ARBA" id="ARBA00023186"/>
    </source>
</evidence>
<evidence type="ECO:0000256" key="6">
    <source>
        <dbReference type="ARBA" id="ARBA00022989"/>
    </source>
</evidence>
<keyword evidence="8" id="KW-0143">Chaperone</keyword>
<evidence type="ECO:0000256" key="1">
    <source>
        <dbReference type="ARBA" id="ARBA00004382"/>
    </source>
</evidence>
<keyword evidence="6 15" id="KW-1133">Transmembrane helix</keyword>
<dbReference type="GO" id="GO:0003755">
    <property type="term" value="F:peptidyl-prolyl cis-trans isomerase activity"/>
    <property type="evidence" value="ECO:0007669"/>
    <property type="project" value="UniProtKB-KW"/>
</dbReference>
<dbReference type="PROSITE" id="PS50198">
    <property type="entry name" value="PPIC_PPIASE_2"/>
    <property type="match status" value="1"/>
</dbReference>
<name>A0A161J7K7_9HYPH</name>
<comment type="similarity">
    <text evidence="11">Belongs to the PpiD chaperone family.</text>
</comment>
<dbReference type="InterPro" id="IPR052029">
    <property type="entry name" value="PpiD_chaperone"/>
</dbReference>
<feature type="domain" description="PpiC" evidence="16">
    <location>
        <begin position="270"/>
        <end position="358"/>
    </location>
</feature>
<dbReference type="InterPro" id="IPR046357">
    <property type="entry name" value="PPIase_dom_sf"/>
</dbReference>
<keyword evidence="14" id="KW-0413">Isomerase</keyword>
<dbReference type="PANTHER" id="PTHR47529">
    <property type="entry name" value="PEPTIDYL-PROLYL CIS-TRANS ISOMERASE D"/>
    <property type="match status" value="1"/>
</dbReference>
<dbReference type="Pfam" id="PF13145">
    <property type="entry name" value="Rotamase_2"/>
    <property type="match status" value="1"/>
</dbReference>
<dbReference type="AlphaFoldDB" id="A0A161J7K7"/>
<evidence type="ECO:0000256" key="13">
    <source>
        <dbReference type="ARBA" id="ARBA00042775"/>
    </source>
</evidence>
<keyword evidence="14" id="KW-0697">Rotamase</keyword>
<evidence type="ECO:0000313" key="17">
    <source>
        <dbReference type="EMBL" id="BAU93772.1"/>
    </source>
</evidence>
<dbReference type="OrthoDB" id="9768393at2"/>
<dbReference type="SUPFAM" id="SSF54534">
    <property type="entry name" value="FKBP-like"/>
    <property type="match status" value="1"/>
</dbReference>
<evidence type="ECO:0000256" key="5">
    <source>
        <dbReference type="ARBA" id="ARBA00022692"/>
    </source>
</evidence>